<keyword evidence="4 7" id="KW-0812">Transmembrane</keyword>
<dbReference type="InterPro" id="IPR037066">
    <property type="entry name" value="Plug_dom_sf"/>
</dbReference>
<feature type="domain" description="Secretin/TonB short N-terminal" evidence="9">
    <location>
        <begin position="48"/>
        <end position="99"/>
    </location>
</feature>
<dbReference type="SUPFAM" id="SSF49464">
    <property type="entry name" value="Carboxypeptidase regulatory domain-like"/>
    <property type="match status" value="1"/>
</dbReference>
<evidence type="ECO:0000256" key="5">
    <source>
        <dbReference type="ARBA" id="ARBA00023136"/>
    </source>
</evidence>
<dbReference type="SMART" id="SM00965">
    <property type="entry name" value="STN"/>
    <property type="match status" value="1"/>
</dbReference>
<dbReference type="NCBIfam" id="TIGR04057">
    <property type="entry name" value="SusC_RagA_signa"/>
    <property type="match status" value="1"/>
</dbReference>
<dbReference type="NCBIfam" id="TIGR04056">
    <property type="entry name" value="OMP_RagA_SusC"/>
    <property type="match status" value="1"/>
</dbReference>
<feature type="chain" id="PRO_5002167551" description="Secretin/TonB short N-terminal domain-containing protein" evidence="8">
    <location>
        <begin position="18"/>
        <end position="1164"/>
    </location>
</feature>
<gene>
    <name evidence="10" type="ORF">BA92_07330</name>
</gene>
<keyword evidence="5 7" id="KW-0472">Membrane</keyword>
<dbReference type="InterPro" id="IPR039426">
    <property type="entry name" value="TonB-dep_rcpt-like"/>
</dbReference>
<dbReference type="AlphaFoldDB" id="A0A0C3NFF1"/>
<keyword evidence="6 7" id="KW-0998">Cell outer membrane</keyword>
<name>A0A0C3NFF1_9PORP</name>
<dbReference type="InterPro" id="IPR023997">
    <property type="entry name" value="TonB-dep_OMP_SusC/RagA_CS"/>
</dbReference>
<dbReference type="InterPro" id="IPR011662">
    <property type="entry name" value="Secretin/TonB_short_N"/>
</dbReference>
<dbReference type="Gene3D" id="2.40.170.20">
    <property type="entry name" value="TonB-dependent receptor, beta-barrel domain"/>
    <property type="match status" value="1"/>
</dbReference>
<comment type="caution">
    <text evidence="10">The sequence shown here is derived from an EMBL/GenBank/DDBJ whole genome shotgun (WGS) entry which is preliminary data.</text>
</comment>
<organism evidence="10 11">
    <name type="scientific">Sanguibacteroides justesenii</name>
    <dbReference type="NCBI Taxonomy" id="1547597"/>
    <lineage>
        <taxon>Bacteria</taxon>
        <taxon>Pseudomonadati</taxon>
        <taxon>Bacteroidota</taxon>
        <taxon>Bacteroidia</taxon>
        <taxon>Bacteroidales</taxon>
        <taxon>Porphyromonadaceae</taxon>
        <taxon>Sanguibacteroides</taxon>
    </lineage>
</organism>
<evidence type="ECO:0000259" key="9">
    <source>
        <dbReference type="SMART" id="SM00965"/>
    </source>
</evidence>
<keyword evidence="8" id="KW-0732">Signal</keyword>
<evidence type="ECO:0000256" key="2">
    <source>
        <dbReference type="ARBA" id="ARBA00022448"/>
    </source>
</evidence>
<evidence type="ECO:0000256" key="6">
    <source>
        <dbReference type="ARBA" id="ARBA00023237"/>
    </source>
</evidence>
<evidence type="ECO:0000313" key="11">
    <source>
        <dbReference type="Proteomes" id="UP000031980"/>
    </source>
</evidence>
<dbReference type="SUPFAM" id="SSF56935">
    <property type="entry name" value="Porins"/>
    <property type="match status" value="1"/>
</dbReference>
<dbReference type="Gene3D" id="2.170.130.10">
    <property type="entry name" value="TonB-dependent receptor, plug domain"/>
    <property type="match status" value="1"/>
</dbReference>
<dbReference type="InterPro" id="IPR008969">
    <property type="entry name" value="CarboxyPept-like_regulatory"/>
</dbReference>
<protein>
    <recommendedName>
        <fullName evidence="9">Secretin/TonB short N-terminal domain-containing protein</fullName>
    </recommendedName>
</protein>
<dbReference type="InterPro" id="IPR012910">
    <property type="entry name" value="Plug_dom"/>
</dbReference>
<dbReference type="PROSITE" id="PS52016">
    <property type="entry name" value="TONB_DEPENDENT_REC_3"/>
    <property type="match status" value="1"/>
</dbReference>
<proteinExistence type="inferred from homology"/>
<dbReference type="Pfam" id="PF07715">
    <property type="entry name" value="Plug"/>
    <property type="match status" value="1"/>
</dbReference>
<dbReference type="EMBL" id="JPIU01000038">
    <property type="protein sequence ID" value="KIO44827.1"/>
    <property type="molecule type" value="Genomic_DNA"/>
</dbReference>
<keyword evidence="3 7" id="KW-1134">Transmembrane beta strand</keyword>
<dbReference type="Proteomes" id="UP000031980">
    <property type="component" value="Unassembled WGS sequence"/>
</dbReference>
<sequence>MQNLLVILLMTTFSLYANQTSLAQKVSIQVSNANLKVVIGMIEKQTRLGFMYNEMEVVSVKNLTLSVKEMEVSEVLDILLKGSPLVYSIDKKTILITKKTAVATDTVKAPVKWTIKGKVTDSKKIPLPGASVYVKGTTLGVSTNDKGEYAITLTEQKNLYLFYSFIGMKTKEVLIKGSKTIDILLEDEASDLDEVRVVAYGKSTKRQITGAVSSIKGEDILSVPSSNIASLLQGRVAGMDIANISGSPGSAGTATIVRGFNSLNSEQRNLSSPLWVIDGVPVSNMTSAVTGTSVLAEIDPEMIESIEVLKDAAAASLYGSRAANGVILVTTKKGKEGQRIIKAGISYTYSYLPKFPTVFAGVEARRYKLQALENECSAYLNSDLQQPVYPVSYEDAYRMAQLYSGGKPSFGYWWGDGTEGGANGPIRELQDSLNPFHNNSTNWFKRFFNVGKILNANVQALYGAKNYNVSTGVAIYDEKGIVRNTGFQRFTFMTNVGFTPTEYFSIAANFAVSYAKRKRNSDEMSGVKGSGANLPQISSKPFNTSTFLPDGGVVEQKLLESIDGIKEKNDDIRLRTSLSLGINFTSWLRFVSTNSVEYALSKSNRFSPSYLSTNKWSKSEGNFVENRMILTENMLTFSREFKEMHKVDILVGASVQYDQMNSMGGLGQNGPSDYVHYVTGGWPSTYTVPWGTMAMKGYGSNFTESALISYLGRVNYSYMQKYLLEATIRRDGSSKFGKAKPWGTFPSVSCGWVFSDEGFMDFFEALNFGKLRLSWGQTGTQFSEPYLAYGLFTKGDPFLGNPSVLPSSLAGIANPNLSWETTTQYNVGLDLDLWNYRLGINIDYYSRLTEGVLMPIRLAGDYSMITNRFENAGSIYNGGVEVAVKYDIIRRDDFRWKLTVNFARNWNRFESSYNGRDLDNYILGKPLNGIKLLKSLGIIQNEEQLVYKYIQNGNKVFLSPQNNVPQFYTLGDMRYLDANGDGEISAKDGVYIGSPLPKAVGGIMSEIKWKNFDFNLLFNYSLGRTIVNASKGIALTVDGQSLGGPILTDIRKYTFWTKPGDDVDFPRLAYEEGKNNFGTASDLFVEKVNFLRLKNFIVGYTLPEGITKKIGLSKVRCYVSGENIFTWTNYTGLDPESVDIMTGYDNSRSYPLNRKLTLGLSVNF</sequence>
<keyword evidence="11" id="KW-1185">Reference proteome</keyword>
<dbReference type="GO" id="GO:0009279">
    <property type="term" value="C:cell outer membrane"/>
    <property type="evidence" value="ECO:0007669"/>
    <property type="project" value="UniProtKB-SubCell"/>
</dbReference>
<reference evidence="10 11" key="1">
    <citation type="submission" date="2014-07" db="EMBL/GenBank/DDBJ databases">
        <title>Porphyromonadaceae bacterium OUH 308042 = ATCC BAA-2681 = DSM 28342 draft genome.</title>
        <authorList>
            <person name="Sydenham T.V."/>
            <person name="Hasman H."/>
            <person name="Justensen U.S."/>
        </authorList>
    </citation>
    <scope>NUCLEOTIDE SEQUENCE [LARGE SCALE GENOMIC DNA]</scope>
    <source>
        <strain evidence="10 11">OUH 308042</strain>
    </source>
</reference>
<dbReference type="Pfam" id="PF07660">
    <property type="entry name" value="STN"/>
    <property type="match status" value="1"/>
</dbReference>
<accession>A0A0C3NFF1</accession>
<dbReference type="Gene3D" id="2.60.40.1120">
    <property type="entry name" value="Carboxypeptidase-like, regulatory domain"/>
    <property type="match status" value="1"/>
</dbReference>
<dbReference type="InterPro" id="IPR036942">
    <property type="entry name" value="Beta-barrel_TonB_sf"/>
</dbReference>
<evidence type="ECO:0000256" key="1">
    <source>
        <dbReference type="ARBA" id="ARBA00004571"/>
    </source>
</evidence>
<evidence type="ECO:0000313" key="10">
    <source>
        <dbReference type="EMBL" id="KIO44827.1"/>
    </source>
</evidence>
<comment type="similarity">
    <text evidence="7">Belongs to the TonB-dependent receptor family.</text>
</comment>
<dbReference type="Pfam" id="PF13715">
    <property type="entry name" value="CarbopepD_reg_2"/>
    <property type="match status" value="1"/>
</dbReference>
<evidence type="ECO:0000256" key="4">
    <source>
        <dbReference type="ARBA" id="ARBA00022692"/>
    </source>
</evidence>
<dbReference type="InterPro" id="IPR023996">
    <property type="entry name" value="TonB-dep_OMP_SusC/RagA"/>
</dbReference>
<evidence type="ECO:0000256" key="8">
    <source>
        <dbReference type="SAM" id="SignalP"/>
    </source>
</evidence>
<feature type="signal peptide" evidence="8">
    <location>
        <begin position="1"/>
        <end position="17"/>
    </location>
</feature>
<keyword evidence="2 7" id="KW-0813">Transport</keyword>
<evidence type="ECO:0000256" key="3">
    <source>
        <dbReference type="ARBA" id="ARBA00022452"/>
    </source>
</evidence>
<comment type="subcellular location">
    <subcellularLocation>
        <location evidence="1 7">Cell outer membrane</location>
        <topology evidence="1 7">Multi-pass membrane protein</topology>
    </subcellularLocation>
</comment>
<evidence type="ECO:0000256" key="7">
    <source>
        <dbReference type="PROSITE-ProRule" id="PRU01360"/>
    </source>
</evidence>